<organism evidence="2 3">
    <name type="scientific">Hesseltinella vesiculosa</name>
    <dbReference type="NCBI Taxonomy" id="101127"/>
    <lineage>
        <taxon>Eukaryota</taxon>
        <taxon>Fungi</taxon>
        <taxon>Fungi incertae sedis</taxon>
        <taxon>Mucoromycota</taxon>
        <taxon>Mucoromycotina</taxon>
        <taxon>Mucoromycetes</taxon>
        <taxon>Mucorales</taxon>
        <taxon>Cunninghamellaceae</taxon>
        <taxon>Hesseltinella</taxon>
    </lineage>
</organism>
<reference evidence="2 3" key="1">
    <citation type="submission" date="2016-07" db="EMBL/GenBank/DDBJ databases">
        <title>Pervasive Adenine N6-methylation of Active Genes in Fungi.</title>
        <authorList>
            <consortium name="DOE Joint Genome Institute"/>
            <person name="Mondo S.J."/>
            <person name="Dannebaum R.O."/>
            <person name="Kuo R.C."/>
            <person name="Labutti K."/>
            <person name="Haridas S."/>
            <person name="Kuo A."/>
            <person name="Salamov A."/>
            <person name="Ahrendt S.R."/>
            <person name="Lipzen A."/>
            <person name="Sullivan W."/>
            <person name="Andreopoulos W.B."/>
            <person name="Clum A."/>
            <person name="Lindquist E."/>
            <person name="Daum C."/>
            <person name="Ramamoorthy G.K."/>
            <person name="Gryganskyi A."/>
            <person name="Culley D."/>
            <person name="Magnuson J.K."/>
            <person name="James T.Y."/>
            <person name="O'Malley M.A."/>
            <person name="Stajich J.E."/>
            <person name="Spatafora J.W."/>
            <person name="Visel A."/>
            <person name="Grigoriev I.V."/>
        </authorList>
    </citation>
    <scope>NUCLEOTIDE SEQUENCE [LARGE SCALE GENOMIC DNA]</scope>
    <source>
        <strain evidence="2 3">NRRL 3301</strain>
    </source>
</reference>
<dbReference type="AlphaFoldDB" id="A0A1X2GIM5"/>
<evidence type="ECO:0000313" key="2">
    <source>
        <dbReference type="EMBL" id="ORX54571.1"/>
    </source>
</evidence>
<feature type="region of interest" description="Disordered" evidence="1">
    <location>
        <begin position="1"/>
        <end position="55"/>
    </location>
</feature>
<dbReference type="EMBL" id="MCGT01000013">
    <property type="protein sequence ID" value="ORX54571.1"/>
    <property type="molecule type" value="Genomic_DNA"/>
</dbReference>
<protein>
    <submittedName>
        <fullName evidence="2">Uncharacterized protein</fullName>
    </submittedName>
</protein>
<comment type="caution">
    <text evidence="2">The sequence shown here is derived from an EMBL/GenBank/DDBJ whole genome shotgun (WGS) entry which is preliminary data.</text>
</comment>
<feature type="compositionally biased region" description="Polar residues" evidence="1">
    <location>
        <begin position="1"/>
        <end position="16"/>
    </location>
</feature>
<dbReference type="Proteomes" id="UP000242146">
    <property type="component" value="Unassembled WGS sequence"/>
</dbReference>
<accession>A0A1X2GIM5</accession>
<evidence type="ECO:0000256" key="1">
    <source>
        <dbReference type="SAM" id="MobiDB-lite"/>
    </source>
</evidence>
<dbReference type="OrthoDB" id="2284791at2759"/>
<evidence type="ECO:0000313" key="3">
    <source>
        <dbReference type="Proteomes" id="UP000242146"/>
    </source>
</evidence>
<feature type="compositionally biased region" description="Low complexity" evidence="1">
    <location>
        <begin position="33"/>
        <end position="44"/>
    </location>
</feature>
<keyword evidence="3" id="KW-1185">Reference proteome</keyword>
<sequence length="234" mass="25967">MVTDYIASSAQRSTSPRDIIACTPEPSLPQDNASTSPTSAASTSEALISDSSTDRCTSAPPCVVRNHPLVALDTDDLEHMMHSIGYKKKLDKQDLNFLSTVSKQKGDNIVMSLLILAAQQQMGEKEDPQLTDALTKLSLSRVVNLVDSEMLEVYQGHFGASEWELIEKERYSITATDLTSSLEEDSAKIIDTTLNLRTNIDAMLDFIDEKRYELSKEKKRDCQAYVVLGILEQM</sequence>
<gene>
    <name evidence="2" type="ORF">DM01DRAFT_1374024</name>
</gene>
<proteinExistence type="predicted"/>
<feature type="compositionally biased region" description="Polar residues" evidence="1">
    <location>
        <begin position="45"/>
        <end position="55"/>
    </location>
</feature>
<name>A0A1X2GIM5_9FUNG</name>